<evidence type="ECO:0000313" key="2">
    <source>
        <dbReference type="Proteomes" id="UP000095281"/>
    </source>
</evidence>
<reference evidence="3" key="1">
    <citation type="submission" date="2016-11" db="UniProtKB">
        <authorList>
            <consortium name="WormBaseParasite"/>
        </authorList>
    </citation>
    <scope>IDENTIFICATION</scope>
</reference>
<accession>A0A1I8BVR4</accession>
<dbReference type="Proteomes" id="UP000095281">
    <property type="component" value="Unplaced"/>
</dbReference>
<organism evidence="2 3">
    <name type="scientific">Meloidogyne hapla</name>
    <name type="common">Root-knot nematode worm</name>
    <dbReference type="NCBI Taxonomy" id="6305"/>
    <lineage>
        <taxon>Eukaryota</taxon>
        <taxon>Metazoa</taxon>
        <taxon>Ecdysozoa</taxon>
        <taxon>Nematoda</taxon>
        <taxon>Chromadorea</taxon>
        <taxon>Rhabditida</taxon>
        <taxon>Tylenchina</taxon>
        <taxon>Tylenchomorpha</taxon>
        <taxon>Tylenchoidea</taxon>
        <taxon>Meloidogynidae</taxon>
        <taxon>Meloidogyninae</taxon>
        <taxon>Meloidogyne</taxon>
    </lineage>
</organism>
<name>A0A1I8BVR4_MELHA</name>
<protein>
    <submittedName>
        <fullName evidence="3">Uncharacterized protein</fullName>
    </submittedName>
</protein>
<sequence length="242" mass="26679">MIEAFAFNIQIVCLPDFSELINIAKAWNAKATNAASGSGKGEIGHAINPDTKLKSSTSSTVPGKSIMKAPLATAGKDKVNFGQASGAGQSIKETHSHTLQGSITASTSGDNKDNATLNKGHTSHTHSNARRGEIEEEIEEVPKRFSCFGFRCKRNVTEETSFNLKYDEIVVNIKINNGDLNKDEIVNVLMDMLTTDKYEKNVFKAFNYLHDKWQKKTPQNVFFEEVKNCLKGVDEHKGLVIN</sequence>
<dbReference type="AlphaFoldDB" id="A0A1I8BVR4"/>
<keyword evidence="2" id="KW-1185">Reference proteome</keyword>
<evidence type="ECO:0000313" key="3">
    <source>
        <dbReference type="WBParaSite" id="MhA1_Contig634.frz3.gene9"/>
    </source>
</evidence>
<feature type="region of interest" description="Disordered" evidence="1">
    <location>
        <begin position="83"/>
        <end position="134"/>
    </location>
</feature>
<dbReference type="WBParaSite" id="MhA1_Contig634.frz3.gene9">
    <property type="protein sequence ID" value="MhA1_Contig634.frz3.gene9"/>
    <property type="gene ID" value="MhA1_Contig634.frz3.gene9"/>
</dbReference>
<evidence type="ECO:0000256" key="1">
    <source>
        <dbReference type="SAM" id="MobiDB-lite"/>
    </source>
</evidence>
<feature type="region of interest" description="Disordered" evidence="1">
    <location>
        <begin position="34"/>
        <end position="64"/>
    </location>
</feature>
<proteinExistence type="predicted"/>
<feature type="compositionally biased region" description="Polar residues" evidence="1">
    <location>
        <begin position="97"/>
        <end position="120"/>
    </location>
</feature>